<dbReference type="PANTHER" id="PTHR22550">
    <property type="entry name" value="SPORE GERMINATION PROTEIN"/>
    <property type="match status" value="1"/>
</dbReference>
<proteinExistence type="inferred from homology"/>
<dbReference type="RefSeq" id="WP_181751533.1">
    <property type="nucleotide sequence ID" value="NZ_JACEIQ010000006.1"/>
</dbReference>
<evidence type="ECO:0000256" key="3">
    <source>
        <dbReference type="SAM" id="MobiDB-lite"/>
    </source>
</evidence>
<dbReference type="AlphaFoldDB" id="A0A7W1WQW3"/>
<comment type="similarity">
    <text evidence="1">Belongs to the GerABKA family.</text>
</comment>
<feature type="transmembrane region" description="Helical" evidence="4">
    <location>
        <begin position="449"/>
        <end position="470"/>
    </location>
</feature>
<dbReference type="PIRSF" id="PIRSF005690">
    <property type="entry name" value="GerBA"/>
    <property type="match status" value="1"/>
</dbReference>
<keyword evidence="4" id="KW-0812">Transmembrane</keyword>
<dbReference type="PANTHER" id="PTHR22550:SF5">
    <property type="entry name" value="LEUCINE ZIPPER PROTEIN 4"/>
    <property type="match status" value="1"/>
</dbReference>
<keyword evidence="2 4" id="KW-0472">Membrane</keyword>
<evidence type="ECO:0000313" key="6">
    <source>
        <dbReference type="Proteomes" id="UP000535491"/>
    </source>
</evidence>
<organism evidence="5 6">
    <name type="scientific">Paenactinomyces guangxiensis</name>
    <dbReference type="NCBI Taxonomy" id="1490290"/>
    <lineage>
        <taxon>Bacteria</taxon>
        <taxon>Bacillati</taxon>
        <taxon>Bacillota</taxon>
        <taxon>Bacilli</taxon>
        <taxon>Bacillales</taxon>
        <taxon>Thermoactinomycetaceae</taxon>
        <taxon>Paenactinomyces</taxon>
    </lineage>
</organism>
<dbReference type="InterPro" id="IPR004995">
    <property type="entry name" value="Spore_Ger"/>
</dbReference>
<comment type="caution">
    <text evidence="5">The sequence shown here is derived from an EMBL/GenBank/DDBJ whole genome shotgun (WGS) entry which is preliminary data.</text>
</comment>
<feature type="compositionally biased region" description="Basic residues" evidence="3">
    <location>
        <begin position="1"/>
        <end position="10"/>
    </location>
</feature>
<feature type="region of interest" description="Disordered" evidence="3">
    <location>
        <begin position="1"/>
        <end position="34"/>
    </location>
</feature>
<reference evidence="5 6" key="1">
    <citation type="submission" date="2020-07" db="EMBL/GenBank/DDBJ databases">
        <authorList>
            <person name="Feng H."/>
        </authorList>
    </citation>
    <scope>NUCLEOTIDE SEQUENCE [LARGE SCALE GENOMIC DNA]</scope>
    <source>
        <strain evidence="6">s-10</strain>
    </source>
</reference>
<dbReference type="GO" id="GO:0016020">
    <property type="term" value="C:membrane"/>
    <property type="evidence" value="ECO:0007669"/>
    <property type="project" value="InterPro"/>
</dbReference>
<name>A0A7W1WQW3_9BACL</name>
<dbReference type="Pfam" id="PF03323">
    <property type="entry name" value="GerA"/>
    <property type="match status" value="1"/>
</dbReference>
<evidence type="ECO:0000313" key="5">
    <source>
        <dbReference type="EMBL" id="MBA4494293.1"/>
    </source>
</evidence>
<feature type="transmembrane region" description="Helical" evidence="4">
    <location>
        <begin position="285"/>
        <end position="306"/>
    </location>
</feature>
<sequence>MIKRRKLKKIGKQEKAESSPGEIEQTSVSNQMPTVELTSDLTSNLELVKNEIGHNPDVVFRQFKLGFTDLQSAVVFIDGLTDHDLIDKEIIKALTLNVAESYPAKRLPENITDFLKDHVLPISKIKEVHSLKGIVREVLKGSTALFIDGISEVFILGTQSWKSRAVEEPITESLVRGPRLGFNETLVDNISLLRRGLPASELTIVPYEVGRRTKKNLVIAYMDGIANPDLVQEVKSRIERIDIDDVPESGYIEHLIEDNYVSPFPQVQSTERPDRVMSSLLEGQVAILLDGTPFVLIVPLTFFMLLQSPEDYYSRWIPSTLLRFMRFVAAFFSLFLPSLYIAFLSFHQGLIPTKLAISIAGTREGVPFPAFIEALLMEVAIEVLREAGLRLPRPVGQTVGLVGGLVIGEAAVRAGIVSPMKVIVVAITAISSFAIPMYEAGIALRMLRFAGMFCATLLGLYGVILFFLMLSIHFVKLKSFGVPYISPAVPYRLSDWKDFILRIPISKMKRRPKMMHPQDKVRQR</sequence>
<dbReference type="Proteomes" id="UP000535491">
    <property type="component" value="Unassembled WGS sequence"/>
</dbReference>
<evidence type="ECO:0000256" key="4">
    <source>
        <dbReference type="SAM" id="Phobius"/>
    </source>
</evidence>
<accession>A0A7W1WQW3</accession>
<evidence type="ECO:0000256" key="2">
    <source>
        <dbReference type="ARBA" id="ARBA00023136"/>
    </source>
</evidence>
<feature type="transmembrane region" description="Helical" evidence="4">
    <location>
        <begin position="326"/>
        <end position="346"/>
    </location>
</feature>
<keyword evidence="4" id="KW-1133">Transmembrane helix</keyword>
<feature type="transmembrane region" description="Helical" evidence="4">
    <location>
        <begin position="422"/>
        <end position="443"/>
    </location>
</feature>
<protein>
    <submittedName>
        <fullName evidence="5">Spore germination protein</fullName>
    </submittedName>
</protein>
<evidence type="ECO:0000256" key="1">
    <source>
        <dbReference type="ARBA" id="ARBA00005278"/>
    </source>
</evidence>
<keyword evidence="6" id="KW-1185">Reference proteome</keyword>
<gene>
    <name evidence="5" type="ORF">H1191_08240</name>
</gene>
<dbReference type="InterPro" id="IPR050768">
    <property type="entry name" value="UPF0353/GerABKA_families"/>
</dbReference>
<feature type="compositionally biased region" description="Polar residues" evidence="3">
    <location>
        <begin position="24"/>
        <end position="34"/>
    </location>
</feature>
<dbReference type="GO" id="GO:0009847">
    <property type="term" value="P:spore germination"/>
    <property type="evidence" value="ECO:0007669"/>
    <property type="project" value="InterPro"/>
</dbReference>
<dbReference type="EMBL" id="JACEIQ010000006">
    <property type="protein sequence ID" value="MBA4494293.1"/>
    <property type="molecule type" value="Genomic_DNA"/>
</dbReference>